<evidence type="ECO:0000256" key="1">
    <source>
        <dbReference type="ARBA" id="ARBA00022729"/>
    </source>
</evidence>
<dbReference type="EMBL" id="MNPL01000695">
    <property type="protein sequence ID" value="OQR79780.1"/>
    <property type="molecule type" value="Genomic_DNA"/>
</dbReference>
<keyword evidence="4" id="KW-1185">Reference proteome</keyword>
<organism evidence="3 4">
    <name type="scientific">Tropilaelaps mercedesae</name>
    <dbReference type="NCBI Taxonomy" id="418985"/>
    <lineage>
        <taxon>Eukaryota</taxon>
        <taxon>Metazoa</taxon>
        <taxon>Ecdysozoa</taxon>
        <taxon>Arthropoda</taxon>
        <taxon>Chelicerata</taxon>
        <taxon>Arachnida</taxon>
        <taxon>Acari</taxon>
        <taxon>Parasitiformes</taxon>
        <taxon>Mesostigmata</taxon>
        <taxon>Gamasina</taxon>
        <taxon>Dermanyssoidea</taxon>
        <taxon>Laelapidae</taxon>
        <taxon>Tropilaelaps</taxon>
    </lineage>
</organism>
<keyword evidence="1" id="KW-0732">Signal</keyword>
<dbReference type="InParanoid" id="A0A1V9Y244"/>
<dbReference type="GO" id="GO:0032222">
    <property type="term" value="P:regulation of synaptic transmission, cholinergic"/>
    <property type="evidence" value="ECO:0007669"/>
    <property type="project" value="InterPro"/>
</dbReference>
<protein>
    <submittedName>
        <fullName evidence="3">Uncharacterized protein</fullName>
    </submittedName>
</protein>
<dbReference type="Proteomes" id="UP000192247">
    <property type="component" value="Unassembled WGS sequence"/>
</dbReference>
<evidence type="ECO:0000313" key="4">
    <source>
        <dbReference type="Proteomes" id="UP000192247"/>
    </source>
</evidence>
<reference evidence="3 4" key="1">
    <citation type="journal article" date="2017" name="Gigascience">
        <title>Draft genome of the honey bee ectoparasitic mite, Tropilaelaps mercedesae, is shaped by the parasitic life history.</title>
        <authorList>
            <person name="Dong X."/>
            <person name="Armstrong S.D."/>
            <person name="Xia D."/>
            <person name="Makepeace B.L."/>
            <person name="Darby A.C."/>
            <person name="Kadowaki T."/>
        </authorList>
    </citation>
    <scope>NUCLEOTIDE SEQUENCE [LARGE SCALE GENOMIC DNA]</scope>
    <source>
        <strain evidence="3">Wuxi-XJTLU</strain>
    </source>
</reference>
<dbReference type="InterPro" id="IPR031424">
    <property type="entry name" value="QVR-like"/>
</dbReference>
<accession>A0A1V9Y244</accession>
<proteinExistence type="predicted"/>
<gene>
    <name evidence="3" type="ORF">BIW11_05494</name>
</gene>
<evidence type="ECO:0000313" key="3">
    <source>
        <dbReference type="EMBL" id="OQR79780.1"/>
    </source>
</evidence>
<name>A0A1V9Y244_9ACAR</name>
<dbReference type="GO" id="GO:0030431">
    <property type="term" value="P:sleep"/>
    <property type="evidence" value="ECO:0007669"/>
    <property type="project" value="InterPro"/>
</dbReference>
<dbReference type="OrthoDB" id="9988013at2759"/>
<dbReference type="Pfam" id="PF17064">
    <property type="entry name" value="QVR"/>
    <property type="match status" value="1"/>
</dbReference>
<keyword evidence="2" id="KW-0325">Glycoprotein</keyword>
<dbReference type="AlphaFoldDB" id="A0A1V9Y244"/>
<feature type="non-terminal residue" evidence="3">
    <location>
        <position position="1"/>
    </location>
</feature>
<dbReference type="FunCoup" id="A0A1V9Y244">
    <property type="interactions" value="1"/>
</dbReference>
<dbReference type="STRING" id="418985.A0A1V9Y244"/>
<dbReference type="PANTHER" id="PTHR33562:SF22">
    <property type="entry name" value="PROTEIN QUIVER"/>
    <property type="match status" value="1"/>
</dbReference>
<dbReference type="InterPro" id="IPR050975">
    <property type="entry name" value="Sleep_regulator"/>
</dbReference>
<sequence>ARARYCYACRSRGERGDCKDPFLFNVTTAERVKAVKVSPCASQWCAKIIEGKEDDVDIATERICLQRPPEDQVERCAETLYQRKKVFMCMCKGDLCNSSTAIQASFLLLATGLIVGLRGTL</sequence>
<dbReference type="PANTHER" id="PTHR33562">
    <property type="entry name" value="ATILLA, ISOFORM B-RELATED-RELATED"/>
    <property type="match status" value="1"/>
</dbReference>
<comment type="caution">
    <text evidence="3">The sequence shown here is derived from an EMBL/GenBank/DDBJ whole genome shotgun (WGS) entry which is preliminary data.</text>
</comment>
<evidence type="ECO:0000256" key="2">
    <source>
        <dbReference type="ARBA" id="ARBA00023180"/>
    </source>
</evidence>
<dbReference type="CDD" id="cd23589">
    <property type="entry name" value="TFP_LU_ECD_Rtv"/>
    <property type="match status" value="1"/>
</dbReference>